<accession>A0A9D2TVF6</accession>
<name>A0A9D2TVF6_9FIRM</name>
<reference evidence="1" key="1">
    <citation type="journal article" date="2021" name="PeerJ">
        <title>Extensive microbial diversity within the chicken gut microbiome revealed by metagenomics and culture.</title>
        <authorList>
            <person name="Gilroy R."/>
            <person name="Ravi A."/>
            <person name="Getino M."/>
            <person name="Pursley I."/>
            <person name="Horton D.L."/>
            <person name="Alikhan N.F."/>
            <person name="Baker D."/>
            <person name="Gharbi K."/>
            <person name="Hall N."/>
            <person name="Watson M."/>
            <person name="Adriaenssens E.M."/>
            <person name="Foster-Nyarko E."/>
            <person name="Jarju S."/>
            <person name="Secka A."/>
            <person name="Antonio M."/>
            <person name="Oren A."/>
            <person name="Chaudhuri R.R."/>
            <person name="La Ragione R."/>
            <person name="Hildebrand F."/>
            <person name="Pallen M.J."/>
        </authorList>
    </citation>
    <scope>NUCLEOTIDE SEQUENCE</scope>
    <source>
        <strain evidence="1">ChiBcec6-4105</strain>
    </source>
</reference>
<organism evidence="1 2">
    <name type="scientific">Candidatus Blautia avicola</name>
    <dbReference type="NCBI Taxonomy" id="2838483"/>
    <lineage>
        <taxon>Bacteria</taxon>
        <taxon>Bacillati</taxon>
        <taxon>Bacillota</taxon>
        <taxon>Clostridia</taxon>
        <taxon>Lachnospirales</taxon>
        <taxon>Lachnospiraceae</taxon>
        <taxon>Blautia</taxon>
    </lineage>
</organism>
<evidence type="ECO:0000313" key="2">
    <source>
        <dbReference type="Proteomes" id="UP000823892"/>
    </source>
</evidence>
<proteinExistence type="predicted"/>
<dbReference type="Proteomes" id="UP000823892">
    <property type="component" value="Unassembled WGS sequence"/>
</dbReference>
<dbReference type="EMBL" id="DWUY01000058">
    <property type="protein sequence ID" value="HJD27910.1"/>
    <property type="molecule type" value="Genomic_DNA"/>
</dbReference>
<sequence length="126" mass="14890">MLPFQGIEKALFLMDDLFDSMQFPFPGTENRSFLSKKKKIQKRRMRKVMSDEELLRKHGDKGTFIIRVKSRQHSSWQGLVTWTEEQKTLPFRSVLELIKIIDEALSREDLEQRSSIDSREWENGTG</sequence>
<evidence type="ECO:0000313" key="1">
    <source>
        <dbReference type="EMBL" id="HJD27910.1"/>
    </source>
</evidence>
<protein>
    <submittedName>
        <fullName evidence="1">Uncharacterized protein</fullName>
    </submittedName>
</protein>
<gene>
    <name evidence="1" type="ORF">H9914_02755</name>
</gene>
<comment type="caution">
    <text evidence="1">The sequence shown here is derived from an EMBL/GenBank/DDBJ whole genome shotgun (WGS) entry which is preliminary data.</text>
</comment>
<dbReference type="AlphaFoldDB" id="A0A9D2TVF6"/>
<reference evidence="1" key="2">
    <citation type="submission" date="2021-04" db="EMBL/GenBank/DDBJ databases">
        <authorList>
            <person name="Gilroy R."/>
        </authorList>
    </citation>
    <scope>NUCLEOTIDE SEQUENCE</scope>
    <source>
        <strain evidence="1">ChiBcec6-4105</strain>
    </source>
</reference>